<organism evidence="2 3">
    <name type="scientific">Actinoplanes philippinensis</name>
    <dbReference type="NCBI Taxonomy" id="35752"/>
    <lineage>
        <taxon>Bacteria</taxon>
        <taxon>Bacillati</taxon>
        <taxon>Actinomycetota</taxon>
        <taxon>Actinomycetes</taxon>
        <taxon>Micromonosporales</taxon>
        <taxon>Micromonosporaceae</taxon>
        <taxon>Actinoplanes</taxon>
    </lineage>
</organism>
<evidence type="ECO:0000256" key="1">
    <source>
        <dbReference type="SAM" id="Phobius"/>
    </source>
</evidence>
<dbReference type="RefSeq" id="WP_093619095.1">
    <property type="nucleotide sequence ID" value="NZ_BOMT01000062.1"/>
</dbReference>
<keyword evidence="1" id="KW-1133">Transmembrane helix</keyword>
<reference evidence="2 3" key="1">
    <citation type="submission" date="2016-10" db="EMBL/GenBank/DDBJ databases">
        <authorList>
            <person name="de Groot N.N."/>
        </authorList>
    </citation>
    <scope>NUCLEOTIDE SEQUENCE [LARGE SCALE GENOMIC DNA]</scope>
    <source>
        <strain evidence="2 3">DSM 43019</strain>
    </source>
</reference>
<evidence type="ECO:0000313" key="3">
    <source>
        <dbReference type="Proteomes" id="UP000199645"/>
    </source>
</evidence>
<accession>A0A1I2J6G2</accession>
<keyword evidence="1" id="KW-0812">Transmembrane</keyword>
<proteinExistence type="predicted"/>
<protein>
    <submittedName>
        <fullName evidence="2">Uncharacterized protein</fullName>
    </submittedName>
</protein>
<keyword evidence="1" id="KW-0472">Membrane</keyword>
<dbReference type="STRING" id="35752.SAMN05421541_111163"/>
<evidence type="ECO:0000313" key="2">
    <source>
        <dbReference type="EMBL" id="SFF48281.1"/>
    </source>
</evidence>
<dbReference type="Proteomes" id="UP000199645">
    <property type="component" value="Unassembled WGS sequence"/>
</dbReference>
<keyword evidence="3" id="KW-1185">Reference proteome</keyword>
<feature type="transmembrane region" description="Helical" evidence="1">
    <location>
        <begin position="60"/>
        <end position="83"/>
    </location>
</feature>
<sequence>MQDWVPLLVLSAAAWTAGPWVRGRIAVLSAAALTVAYAFPDLSGLVTVAAFDDLGGADVLSRIVVLLLAPVVVLGGGLAALAVRERLAGQGHGQVKGHE</sequence>
<dbReference type="EMBL" id="FONV01000011">
    <property type="protein sequence ID" value="SFF48281.1"/>
    <property type="molecule type" value="Genomic_DNA"/>
</dbReference>
<gene>
    <name evidence="2" type="ORF">SAMN05421541_111163</name>
</gene>
<name>A0A1I2J6G2_9ACTN</name>
<dbReference type="AlphaFoldDB" id="A0A1I2J6G2"/>